<dbReference type="RefSeq" id="WP_182503621.1">
    <property type="nucleotide sequence ID" value="NZ_JACJHX010000015.1"/>
</dbReference>
<protein>
    <submittedName>
        <fullName evidence="1">Uncharacterized protein</fullName>
    </submittedName>
</protein>
<keyword evidence="2" id="KW-1185">Reference proteome</keyword>
<organism evidence="1 2">
    <name type="scientific">Peribacillus huizhouensis</name>
    <dbReference type="NCBI Taxonomy" id="1501239"/>
    <lineage>
        <taxon>Bacteria</taxon>
        <taxon>Bacillati</taxon>
        <taxon>Bacillota</taxon>
        <taxon>Bacilli</taxon>
        <taxon>Bacillales</taxon>
        <taxon>Bacillaceae</taxon>
        <taxon>Peribacillus</taxon>
    </lineage>
</organism>
<proteinExistence type="predicted"/>
<sequence>MMLVEADLTNIKLFDRSLRIINFAELEAKKTNKIVYPIHLLIGTSLERTGVCAELFINYPYLLMF</sequence>
<comment type="caution">
    <text evidence="1">The sequence shown here is derived from an EMBL/GenBank/DDBJ whole genome shotgun (WGS) entry which is preliminary data.</text>
</comment>
<dbReference type="EMBL" id="JACJHX010000015">
    <property type="protein sequence ID" value="MBA9028553.1"/>
    <property type="molecule type" value="Genomic_DNA"/>
</dbReference>
<evidence type="ECO:0000313" key="1">
    <source>
        <dbReference type="EMBL" id="MBA9028553.1"/>
    </source>
</evidence>
<accession>A0ABR6CU37</accession>
<evidence type="ECO:0000313" key="2">
    <source>
        <dbReference type="Proteomes" id="UP000626697"/>
    </source>
</evidence>
<reference evidence="1 2" key="1">
    <citation type="submission" date="2020-08" db="EMBL/GenBank/DDBJ databases">
        <title>Genomic Encyclopedia of Type Strains, Phase IV (KMG-IV): sequencing the most valuable type-strain genomes for metagenomic binning, comparative biology and taxonomic classification.</title>
        <authorList>
            <person name="Goeker M."/>
        </authorList>
    </citation>
    <scope>NUCLEOTIDE SEQUENCE [LARGE SCALE GENOMIC DNA]</scope>
    <source>
        <strain evidence="1 2">DSM 105481</strain>
    </source>
</reference>
<name>A0ABR6CU37_9BACI</name>
<dbReference type="Proteomes" id="UP000626697">
    <property type="component" value="Unassembled WGS sequence"/>
</dbReference>
<gene>
    <name evidence="1" type="ORF">HNP81_003873</name>
</gene>